<dbReference type="GO" id="GO:0016075">
    <property type="term" value="P:rRNA catabolic process"/>
    <property type="evidence" value="ECO:0007669"/>
    <property type="project" value="TreeGrafter"/>
</dbReference>
<dbReference type="InterPro" id="IPR001247">
    <property type="entry name" value="ExoRNase_PH_dom1"/>
</dbReference>
<evidence type="ECO:0000259" key="5">
    <source>
        <dbReference type="Pfam" id="PF03725"/>
    </source>
</evidence>
<reference evidence="6" key="1">
    <citation type="submission" date="2018-05" db="EMBL/GenBank/DDBJ databases">
        <authorList>
            <person name="Lanie J.A."/>
            <person name="Ng W.-L."/>
            <person name="Kazmierczak K.M."/>
            <person name="Andrzejewski T.M."/>
            <person name="Davidsen T.M."/>
            <person name="Wayne K.J."/>
            <person name="Tettelin H."/>
            <person name="Glass J.I."/>
            <person name="Rusch D."/>
            <person name="Podicherti R."/>
            <person name="Tsui H.-C.T."/>
            <person name="Winkler M.E."/>
        </authorList>
    </citation>
    <scope>NUCLEOTIDE SEQUENCE</scope>
</reference>
<dbReference type="InterPro" id="IPR027408">
    <property type="entry name" value="PNPase/RNase_PH_dom_sf"/>
</dbReference>
<dbReference type="FunFam" id="3.30.230.70:FF:000017">
    <property type="entry name" value="Exosome complex component Rrp42"/>
    <property type="match status" value="1"/>
</dbReference>
<dbReference type="PANTHER" id="PTHR11097:SF8">
    <property type="entry name" value="EXOSOME COMPLEX COMPONENT RRP42"/>
    <property type="match status" value="1"/>
</dbReference>
<dbReference type="SUPFAM" id="SSF55666">
    <property type="entry name" value="Ribonuclease PH domain 2-like"/>
    <property type="match status" value="1"/>
</dbReference>
<dbReference type="CDD" id="cd11365">
    <property type="entry name" value="RNase_PH_archRRP42"/>
    <property type="match status" value="1"/>
</dbReference>
<dbReference type="InterPro" id="IPR050590">
    <property type="entry name" value="Exosome_comp_Rrp42_subfam"/>
</dbReference>
<dbReference type="GO" id="GO:0000177">
    <property type="term" value="C:cytoplasmic exosome (RNase complex)"/>
    <property type="evidence" value="ECO:0007669"/>
    <property type="project" value="TreeGrafter"/>
</dbReference>
<evidence type="ECO:0000256" key="2">
    <source>
        <dbReference type="ARBA" id="ARBA00022490"/>
    </source>
</evidence>
<dbReference type="GO" id="GO:0035925">
    <property type="term" value="F:mRNA 3'-UTR AU-rich region binding"/>
    <property type="evidence" value="ECO:0007669"/>
    <property type="project" value="TreeGrafter"/>
</dbReference>
<dbReference type="EMBL" id="UINC01055440">
    <property type="protein sequence ID" value="SVB74314.1"/>
    <property type="molecule type" value="Genomic_DNA"/>
</dbReference>
<dbReference type="Pfam" id="PF03725">
    <property type="entry name" value="RNase_PH_C"/>
    <property type="match status" value="1"/>
</dbReference>
<organism evidence="6">
    <name type="scientific">marine metagenome</name>
    <dbReference type="NCBI Taxonomy" id="408172"/>
    <lineage>
        <taxon>unclassified sequences</taxon>
        <taxon>metagenomes</taxon>
        <taxon>ecological metagenomes</taxon>
    </lineage>
</organism>
<evidence type="ECO:0000256" key="3">
    <source>
        <dbReference type="ARBA" id="ARBA00022835"/>
    </source>
</evidence>
<dbReference type="InterPro" id="IPR020568">
    <property type="entry name" value="Ribosomal_Su5_D2-typ_SF"/>
</dbReference>
<protein>
    <submittedName>
        <fullName evidence="6">Uncharacterized protein</fullName>
    </submittedName>
</protein>
<feature type="domain" description="Exoribonuclease phosphorolytic" evidence="5">
    <location>
        <begin position="184"/>
        <end position="249"/>
    </location>
</feature>
<gene>
    <name evidence="6" type="ORF">METZ01_LOCUS227168</name>
</gene>
<dbReference type="Pfam" id="PF01138">
    <property type="entry name" value="RNase_PH"/>
    <property type="match status" value="1"/>
</dbReference>
<dbReference type="PANTHER" id="PTHR11097">
    <property type="entry name" value="EXOSOME COMPLEX EXONUCLEASE RIBOSOMAL RNA PROCESSING PROTEIN"/>
    <property type="match status" value="1"/>
</dbReference>
<dbReference type="Gene3D" id="3.30.230.70">
    <property type="entry name" value="GHMP Kinase, N-terminal domain"/>
    <property type="match status" value="1"/>
</dbReference>
<keyword evidence="2" id="KW-0963">Cytoplasm</keyword>
<dbReference type="SUPFAM" id="SSF54211">
    <property type="entry name" value="Ribosomal protein S5 domain 2-like"/>
    <property type="match status" value="1"/>
</dbReference>
<dbReference type="InterPro" id="IPR020869">
    <property type="entry name" value="Rrp42_archaea"/>
</dbReference>
<feature type="domain" description="Exoribonuclease phosphorolytic" evidence="4">
    <location>
        <begin position="27"/>
        <end position="161"/>
    </location>
</feature>
<evidence type="ECO:0000259" key="4">
    <source>
        <dbReference type="Pfam" id="PF01138"/>
    </source>
</evidence>
<evidence type="ECO:0000256" key="1">
    <source>
        <dbReference type="ARBA" id="ARBA00004496"/>
    </source>
</evidence>
<evidence type="ECO:0000313" key="6">
    <source>
        <dbReference type="EMBL" id="SVB74314.1"/>
    </source>
</evidence>
<keyword evidence="3" id="KW-0271">Exosome</keyword>
<name>A0A382GHY9_9ZZZZ</name>
<dbReference type="InterPro" id="IPR015847">
    <property type="entry name" value="ExoRNase_PH_dom2"/>
</dbReference>
<proteinExistence type="predicted"/>
<dbReference type="NCBIfam" id="NF003282">
    <property type="entry name" value="PRK04282.1-1"/>
    <property type="match status" value="1"/>
</dbReference>
<accession>A0A382GHY9</accession>
<comment type="subcellular location">
    <subcellularLocation>
        <location evidence="1">Cytoplasm</location>
    </subcellularLocation>
</comment>
<sequence length="261" mass="28589">MSLVNTEFIKESLNNNVRSDGRKLDDYRDIEIETGIIPQANGSARVKLGETEVVAGVKFSVGTPYPDTANKGMFMVNGELSPISNPNYRSGPPSPESIELSRVVDRAIRESKTVNFEDLCIKEGEAAWMLSVDIYPMNSDGNLFDAGVIAALLAIKTAKFPEYDEKTGKVAHETRTKKGVKLHNVPVMVTIAKVGNKLLVDPTFEEESIMEARLNIATIDNGNICAMQKGGVTPVTNEELKNAVKLATSKGKELRKLLNKY</sequence>
<dbReference type="AlphaFoldDB" id="A0A382GHY9"/>
<dbReference type="InterPro" id="IPR036345">
    <property type="entry name" value="ExoRNase_PH_dom2_sf"/>
</dbReference>